<gene>
    <name evidence="1" type="ORF">CLUMA_CG018512</name>
</gene>
<proteinExistence type="predicted"/>
<keyword evidence="2" id="KW-1185">Reference proteome</keyword>
<organism evidence="1 2">
    <name type="scientific">Clunio marinus</name>
    <dbReference type="NCBI Taxonomy" id="568069"/>
    <lineage>
        <taxon>Eukaryota</taxon>
        <taxon>Metazoa</taxon>
        <taxon>Ecdysozoa</taxon>
        <taxon>Arthropoda</taxon>
        <taxon>Hexapoda</taxon>
        <taxon>Insecta</taxon>
        <taxon>Pterygota</taxon>
        <taxon>Neoptera</taxon>
        <taxon>Endopterygota</taxon>
        <taxon>Diptera</taxon>
        <taxon>Nematocera</taxon>
        <taxon>Chironomoidea</taxon>
        <taxon>Chironomidae</taxon>
        <taxon>Clunio</taxon>
    </lineage>
</organism>
<evidence type="ECO:0000313" key="1">
    <source>
        <dbReference type="EMBL" id="CRL04933.1"/>
    </source>
</evidence>
<dbReference type="AlphaFoldDB" id="A0A1J1IXK1"/>
<dbReference type="EMBL" id="CVRI01000064">
    <property type="protein sequence ID" value="CRL04933.1"/>
    <property type="molecule type" value="Genomic_DNA"/>
</dbReference>
<protein>
    <submittedName>
        <fullName evidence="1">CLUMA_CG018512, isoform A</fullName>
    </submittedName>
</protein>
<dbReference type="Proteomes" id="UP000183832">
    <property type="component" value="Unassembled WGS sequence"/>
</dbReference>
<accession>A0A1J1IXK1</accession>
<name>A0A1J1IXK1_9DIPT</name>
<sequence length="66" mass="7824">MQVWEAFMNYVTLVINDESSLLHMTLSKLFWTHRFDSSTASIPILITFHISQKHENVWWAEKLAVM</sequence>
<reference evidence="1 2" key="1">
    <citation type="submission" date="2015-04" db="EMBL/GenBank/DDBJ databases">
        <authorList>
            <person name="Syromyatnikov M.Y."/>
            <person name="Popov V.N."/>
        </authorList>
    </citation>
    <scope>NUCLEOTIDE SEQUENCE [LARGE SCALE GENOMIC DNA]</scope>
</reference>
<evidence type="ECO:0000313" key="2">
    <source>
        <dbReference type="Proteomes" id="UP000183832"/>
    </source>
</evidence>